<proteinExistence type="predicted"/>
<protein>
    <submittedName>
        <fullName evidence="1">Uncharacterized protein</fullName>
    </submittedName>
</protein>
<dbReference type="Proteomes" id="UP001159363">
    <property type="component" value="Chromosome 2"/>
</dbReference>
<organism evidence="1 2">
    <name type="scientific">Dryococelus australis</name>
    <dbReference type="NCBI Taxonomy" id="614101"/>
    <lineage>
        <taxon>Eukaryota</taxon>
        <taxon>Metazoa</taxon>
        <taxon>Ecdysozoa</taxon>
        <taxon>Arthropoda</taxon>
        <taxon>Hexapoda</taxon>
        <taxon>Insecta</taxon>
        <taxon>Pterygota</taxon>
        <taxon>Neoptera</taxon>
        <taxon>Polyneoptera</taxon>
        <taxon>Phasmatodea</taxon>
        <taxon>Verophasmatodea</taxon>
        <taxon>Anareolatae</taxon>
        <taxon>Phasmatidae</taxon>
        <taxon>Eurycanthinae</taxon>
        <taxon>Dryococelus</taxon>
    </lineage>
</organism>
<dbReference type="EMBL" id="JARBHB010000002">
    <property type="protein sequence ID" value="KAJ8892350.1"/>
    <property type="molecule type" value="Genomic_DNA"/>
</dbReference>
<keyword evidence="2" id="KW-1185">Reference proteome</keyword>
<name>A0ABQ9I6S4_9NEOP</name>
<gene>
    <name evidence="1" type="ORF">PR048_004930</name>
</gene>
<accession>A0ABQ9I6S4</accession>
<evidence type="ECO:0000313" key="2">
    <source>
        <dbReference type="Proteomes" id="UP001159363"/>
    </source>
</evidence>
<evidence type="ECO:0000313" key="1">
    <source>
        <dbReference type="EMBL" id="KAJ8892350.1"/>
    </source>
</evidence>
<comment type="caution">
    <text evidence="1">The sequence shown here is derived from an EMBL/GenBank/DDBJ whole genome shotgun (WGS) entry which is preliminary data.</text>
</comment>
<reference evidence="1 2" key="1">
    <citation type="submission" date="2023-02" db="EMBL/GenBank/DDBJ databases">
        <title>LHISI_Scaffold_Assembly.</title>
        <authorList>
            <person name="Stuart O.P."/>
            <person name="Cleave R."/>
            <person name="Magrath M.J.L."/>
            <person name="Mikheyev A.S."/>
        </authorList>
    </citation>
    <scope>NUCLEOTIDE SEQUENCE [LARGE SCALE GENOMIC DNA]</scope>
    <source>
        <strain evidence="1">Daus_M_001</strain>
        <tissue evidence="1">Leg muscle</tissue>
    </source>
</reference>
<sequence length="83" mass="9040">MTICSGPLVRSPDSELELYGFLDSSKKGYTAVVYLKVFPIIDPVKVHPIMAKRFDAITVDPSPTLLDRAFMAEGQPNALAATL</sequence>